<dbReference type="PANTHER" id="PTHR42711">
    <property type="entry name" value="ABC TRANSPORTER ATP-BINDING PROTEIN"/>
    <property type="match status" value="1"/>
</dbReference>
<dbReference type="InterPro" id="IPR017871">
    <property type="entry name" value="ABC_transporter-like_CS"/>
</dbReference>
<keyword evidence="6" id="KW-0614">Plasmid</keyword>
<dbReference type="PANTHER" id="PTHR42711:SF5">
    <property type="entry name" value="ABC TRANSPORTER ATP-BINDING PROTEIN NATA"/>
    <property type="match status" value="1"/>
</dbReference>
<dbReference type="AlphaFoldDB" id="A0A2Z5Y506"/>
<dbReference type="GO" id="GO:0005524">
    <property type="term" value="F:ATP binding"/>
    <property type="evidence" value="ECO:0007669"/>
    <property type="project" value="UniProtKB-KW"/>
</dbReference>
<proteinExistence type="inferred from homology"/>
<keyword evidence="2" id="KW-0813">Transport</keyword>
<dbReference type="InterPro" id="IPR003593">
    <property type="entry name" value="AAA+_ATPase"/>
</dbReference>
<dbReference type="Pfam" id="PF00005">
    <property type="entry name" value="ABC_tran"/>
    <property type="match status" value="1"/>
</dbReference>
<dbReference type="Gene3D" id="3.40.50.300">
    <property type="entry name" value="P-loop containing nucleotide triphosphate hydrolases"/>
    <property type="match status" value="1"/>
</dbReference>
<keyword evidence="4 6" id="KW-0067">ATP-binding</keyword>
<dbReference type="PROSITE" id="PS50893">
    <property type="entry name" value="ABC_TRANSPORTER_2"/>
    <property type="match status" value="1"/>
</dbReference>
<dbReference type="Proteomes" id="UP000269226">
    <property type="component" value="Plasmid pMP1"/>
</dbReference>
<gene>
    <name evidence="6" type="ORF">DAT561_p1160</name>
</gene>
<comment type="similarity">
    <text evidence="1">Belongs to the ABC transporter superfamily.</text>
</comment>
<dbReference type="InterPro" id="IPR003439">
    <property type="entry name" value="ABC_transporter-like_ATP-bd"/>
</dbReference>
<reference evidence="6 7" key="1">
    <citation type="submission" date="2018-01" db="EMBL/GenBank/DDBJ databases">
        <title>Whole genome sequence of Melissococcus plutonius DAT561.</title>
        <authorList>
            <person name="Okumura K."/>
            <person name="Takamatsu D."/>
            <person name="Okura M."/>
        </authorList>
    </citation>
    <scope>NUCLEOTIDE SEQUENCE [LARGE SCALE GENOMIC DNA]</scope>
    <source>
        <strain evidence="6 7">DAT561</strain>
        <plasmid evidence="7">pmp1 dat561 dna</plasmid>
    </source>
</reference>
<dbReference type="InterPro" id="IPR027417">
    <property type="entry name" value="P-loop_NTPase"/>
</dbReference>
<dbReference type="GO" id="GO:0016887">
    <property type="term" value="F:ATP hydrolysis activity"/>
    <property type="evidence" value="ECO:0007669"/>
    <property type="project" value="InterPro"/>
</dbReference>
<evidence type="ECO:0000256" key="1">
    <source>
        <dbReference type="ARBA" id="ARBA00005417"/>
    </source>
</evidence>
<dbReference type="SUPFAM" id="SSF52540">
    <property type="entry name" value="P-loop containing nucleoside triphosphate hydrolases"/>
    <property type="match status" value="1"/>
</dbReference>
<evidence type="ECO:0000259" key="5">
    <source>
        <dbReference type="PROSITE" id="PS50893"/>
    </source>
</evidence>
<organism evidence="6 7">
    <name type="scientific">Melissococcus plutonius</name>
    <dbReference type="NCBI Taxonomy" id="33970"/>
    <lineage>
        <taxon>Bacteria</taxon>
        <taxon>Bacillati</taxon>
        <taxon>Bacillota</taxon>
        <taxon>Bacilli</taxon>
        <taxon>Lactobacillales</taxon>
        <taxon>Enterococcaceae</taxon>
        <taxon>Melissococcus</taxon>
    </lineage>
</organism>
<dbReference type="RefSeq" id="WP_014868514.1">
    <property type="nucleotide sequence ID" value="NZ_AP018493.1"/>
</dbReference>
<evidence type="ECO:0000256" key="2">
    <source>
        <dbReference type="ARBA" id="ARBA00022448"/>
    </source>
</evidence>
<dbReference type="InterPro" id="IPR050763">
    <property type="entry name" value="ABC_transporter_ATP-binding"/>
</dbReference>
<feature type="domain" description="ABC transporter" evidence="5">
    <location>
        <begin position="3"/>
        <end position="233"/>
    </location>
</feature>
<evidence type="ECO:0000256" key="4">
    <source>
        <dbReference type="ARBA" id="ARBA00022840"/>
    </source>
</evidence>
<geneLocation type="plasmid" evidence="7">
    <name>pmp1 dat561 dna</name>
</geneLocation>
<dbReference type="GeneID" id="39499682"/>
<protein>
    <submittedName>
        <fullName evidence="6">ABC transporter, ATP-binding protein</fullName>
    </submittedName>
</protein>
<name>A0A2Z5Y506_9ENTE</name>
<dbReference type="SMART" id="SM00382">
    <property type="entry name" value="AAA"/>
    <property type="match status" value="1"/>
</dbReference>
<evidence type="ECO:0000313" key="6">
    <source>
        <dbReference type="EMBL" id="BBC61860.1"/>
    </source>
</evidence>
<dbReference type="EMBL" id="AP018493">
    <property type="protein sequence ID" value="BBC61860.1"/>
    <property type="molecule type" value="Genomic_DNA"/>
</dbReference>
<evidence type="ECO:0000256" key="3">
    <source>
        <dbReference type="ARBA" id="ARBA00022741"/>
    </source>
</evidence>
<dbReference type="PROSITE" id="PS00211">
    <property type="entry name" value="ABC_TRANSPORTER_1"/>
    <property type="match status" value="1"/>
</dbReference>
<keyword evidence="3" id="KW-0547">Nucleotide-binding</keyword>
<accession>A0A2Z5Y506</accession>
<sequence length="306" mass="35173">MNIKLKNIRKNYGSFEAIKGVSTEFKEGGFYGLLGPNGAGKTTLFNLLIQAIAKTSGVIDWSVNEKKVEQHALYQHIGVVFQSGRLDSQLTVEENLIIRGSLYGLKKREILSRIAEIDQYLKIEELKKKRYGNLSGGQKRKIDIARALVHNPSLLLLDEPTTGLDPKSRKDLWDVIYRLNKQKKMTVILITHYLEEMTYCDTLDVLVEGKLYYSGDIPAFIEQHAQMNLLLTLKQNESIQNLTNDFQEKRQVRFQEVIYQDISMDDIMVLIAKNQPKQIIESFNVQYATLEAAYLNLLEKIKKEKK</sequence>
<evidence type="ECO:0000313" key="7">
    <source>
        <dbReference type="Proteomes" id="UP000269226"/>
    </source>
</evidence>